<dbReference type="EMBL" id="AK360223">
    <property type="protein sequence ID" value="BAJ91432.1"/>
    <property type="molecule type" value="mRNA"/>
</dbReference>
<name>F2D8L1_HORVV</name>
<proteinExistence type="evidence at transcript level"/>
<organism evidence="1">
    <name type="scientific">Hordeum vulgare subsp. vulgare</name>
    <name type="common">Domesticated barley</name>
    <dbReference type="NCBI Taxonomy" id="112509"/>
    <lineage>
        <taxon>Eukaryota</taxon>
        <taxon>Viridiplantae</taxon>
        <taxon>Streptophyta</taxon>
        <taxon>Embryophyta</taxon>
        <taxon>Tracheophyta</taxon>
        <taxon>Spermatophyta</taxon>
        <taxon>Magnoliopsida</taxon>
        <taxon>Liliopsida</taxon>
        <taxon>Poales</taxon>
        <taxon>Poaceae</taxon>
        <taxon>BOP clade</taxon>
        <taxon>Pooideae</taxon>
        <taxon>Triticodae</taxon>
        <taxon>Triticeae</taxon>
        <taxon>Hordeinae</taxon>
        <taxon>Hordeum</taxon>
    </lineage>
</organism>
<protein>
    <submittedName>
        <fullName evidence="1">Predicted protein</fullName>
    </submittedName>
</protein>
<accession>F2D8L1</accession>
<evidence type="ECO:0000313" key="1">
    <source>
        <dbReference type="EMBL" id="BAJ91432.1"/>
    </source>
</evidence>
<dbReference type="AlphaFoldDB" id="F2D8L1"/>
<sequence length="53" mass="6305">MADISVKICVQMFSFYPYRLYWPWHPFDHACLGLGLHINHVLQNGVLFYVVHK</sequence>
<reference evidence="1" key="1">
    <citation type="journal article" date="2011" name="Plant Physiol.">
        <title>Comprehensive sequence analysis of 24,783 barley full-length cDNAs derived from 12 clone libraries.</title>
        <authorList>
            <person name="Matsumoto T."/>
            <person name="Tanaka T."/>
            <person name="Sakai H."/>
            <person name="Amano N."/>
            <person name="Kanamori H."/>
            <person name="Kurita K."/>
            <person name="Kikuta A."/>
            <person name="Kamiya K."/>
            <person name="Yamamoto M."/>
            <person name="Ikawa H."/>
            <person name="Fujii N."/>
            <person name="Hori K."/>
            <person name="Itoh T."/>
            <person name="Sato K."/>
        </authorList>
    </citation>
    <scope>NUCLEOTIDE SEQUENCE</scope>
    <source>
        <tissue evidence="1">Leaf</tissue>
    </source>
</reference>